<dbReference type="SUPFAM" id="SSF49899">
    <property type="entry name" value="Concanavalin A-like lectins/glucanases"/>
    <property type="match status" value="2"/>
</dbReference>
<dbReference type="PANTHER" id="PTHR46399">
    <property type="entry name" value="B30.2/SPRY DOMAIN-CONTAINING PROTEIN"/>
    <property type="match status" value="1"/>
</dbReference>
<dbReference type="Gene3D" id="6.20.350.10">
    <property type="match status" value="1"/>
</dbReference>
<dbReference type="AlphaFoldDB" id="A0A914P739"/>
<dbReference type="InterPro" id="IPR035761">
    <property type="entry name" value="SPRY1_RyR"/>
</dbReference>
<evidence type="ECO:0000313" key="4">
    <source>
        <dbReference type="Proteomes" id="UP000887578"/>
    </source>
</evidence>
<keyword evidence="1" id="KW-0813">Transport</keyword>
<dbReference type="InterPro" id="IPR013333">
    <property type="entry name" value="Ryan_recept"/>
</dbReference>
<evidence type="ECO:0000313" key="5">
    <source>
        <dbReference type="WBParaSite" id="PDA_v2.g10973.t1"/>
    </source>
</evidence>
<dbReference type="InterPro" id="IPR015925">
    <property type="entry name" value="Ryanodine_IP3_receptor"/>
</dbReference>
<protein>
    <submittedName>
        <fullName evidence="5">B30.2/SPRY domain-containing protein</fullName>
    </submittedName>
</protein>
<dbReference type="InterPro" id="IPR013320">
    <property type="entry name" value="ConA-like_dom_sf"/>
</dbReference>
<dbReference type="GO" id="GO:0005790">
    <property type="term" value="C:smooth endoplasmic reticulum"/>
    <property type="evidence" value="ECO:0007669"/>
    <property type="project" value="TreeGrafter"/>
</dbReference>
<keyword evidence="1" id="KW-0406">Ion transport</keyword>
<dbReference type="GO" id="GO:0042383">
    <property type="term" value="C:sarcolemma"/>
    <property type="evidence" value="ECO:0007669"/>
    <property type="project" value="TreeGrafter"/>
</dbReference>
<feature type="domain" description="B30.2/SPRY" evidence="3">
    <location>
        <begin position="379"/>
        <end position="561"/>
    </location>
</feature>
<dbReference type="Pfam" id="PF00622">
    <property type="entry name" value="SPRY"/>
    <property type="match status" value="2"/>
</dbReference>
<keyword evidence="2" id="KW-0407">Ion channel</keyword>
<dbReference type="SMART" id="SM00449">
    <property type="entry name" value="SPRY"/>
    <property type="match status" value="2"/>
</dbReference>
<dbReference type="WBParaSite" id="PDA_v2.g10973.t1">
    <property type="protein sequence ID" value="PDA_v2.g10973.t1"/>
    <property type="gene ID" value="PDA_v2.g10973"/>
</dbReference>
<dbReference type="FunFam" id="2.60.120.920:FF:000003">
    <property type="entry name" value="ryanodine receptor isoform X2"/>
    <property type="match status" value="1"/>
</dbReference>
<accession>A0A914P739</accession>
<keyword evidence="1" id="KW-0109">Calcium transport</keyword>
<dbReference type="GO" id="GO:0006941">
    <property type="term" value="P:striated muscle contraction"/>
    <property type="evidence" value="ECO:0007669"/>
    <property type="project" value="TreeGrafter"/>
</dbReference>
<evidence type="ECO:0000256" key="1">
    <source>
        <dbReference type="ARBA" id="ARBA00022568"/>
    </source>
</evidence>
<dbReference type="PRINTS" id="PR00795">
    <property type="entry name" value="RYANODINER"/>
</dbReference>
<reference evidence="5" key="1">
    <citation type="submission" date="2022-11" db="UniProtKB">
        <authorList>
            <consortium name="WormBaseParasite"/>
        </authorList>
    </citation>
    <scope>IDENTIFICATION</scope>
</reference>
<keyword evidence="1" id="KW-0106">Calcium</keyword>
<dbReference type="GO" id="GO:0014808">
    <property type="term" value="P:release of sequestered calcium ion into cytosol by sarcoplasmic reticulum"/>
    <property type="evidence" value="ECO:0007669"/>
    <property type="project" value="TreeGrafter"/>
</dbReference>
<dbReference type="PANTHER" id="PTHR46399:SF8">
    <property type="entry name" value="B30.2_SPRY DOMAIN-CONTAINING PROTEIN"/>
    <property type="match status" value="1"/>
</dbReference>
<sequence length="659" mass="74536">MPNILVGVVDGSSLFKRWYFEAEVEHIEQMTKSEPFIRIGWGNTSGFKPFTGSGDHWGCSAVGSDFYSYGFDGLNMVFGGKERPVGHRKFRRGDVVGCSLDLLVPEIRFTFNGQPIHATFRNFNIDGFFFPVMSLSAKVSCRFIFGGTHGRLKYGPRGSFSPIIEALDKAVHVEECISFGELSKTIYGGPSTILHTSQPFVPQPIDISGISLPSFAHEIHQKFAENLHELWAMRKIDAGWAWGENRNEQNRKHPCLTTFDRLPSDEQQYNLNLATDTMKTIEALGYHMILDKPPTRTRPLRLPQTYQQANGFKPQPFDTHDIELTEAMKPLIESLAKNTHNVWAKEKIKRGWTFGLNEFVDATQKRTPHLVPYEQVDERIKEANREGAKENLKVLQLFGIFLEPPVHEHDEIAEKEIAALKSHQRTYRAEATYTVTTGKWYFEFEVLTEGFMRIGWMDVSAAPDTSLGVDDKSYGFDGHLVKKWHLGAESYGKEWKKGDIVGCFLDLNDRTISFSLNGDLVLDPSGSEMAFDNVVPTDGFVPAMTLSAGMKAKLNFGQDSNSLKYFTTCGLQEGYEPFCVNMYRQMPMWYGKQMPDFSEINPASRMEITRVPPTGNSPPCLKVTQKVTTSDSGSFEKAKMEFIRLSLPVKCNDTFNRSK</sequence>
<dbReference type="PROSITE" id="PS50188">
    <property type="entry name" value="B302_SPRY"/>
    <property type="match status" value="2"/>
</dbReference>
<evidence type="ECO:0000256" key="2">
    <source>
        <dbReference type="ARBA" id="ARBA00022673"/>
    </source>
</evidence>
<dbReference type="CDD" id="cd12878">
    <property type="entry name" value="SPRY2_RyR"/>
    <property type="match status" value="1"/>
</dbReference>
<dbReference type="GO" id="GO:0033017">
    <property type="term" value="C:sarcoplasmic reticulum membrane"/>
    <property type="evidence" value="ECO:0007669"/>
    <property type="project" value="TreeGrafter"/>
</dbReference>
<dbReference type="InterPro" id="IPR043136">
    <property type="entry name" value="B30.2/SPRY_sf"/>
</dbReference>
<dbReference type="GO" id="GO:0030018">
    <property type="term" value="C:Z disc"/>
    <property type="evidence" value="ECO:0007669"/>
    <property type="project" value="TreeGrafter"/>
</dbReference>
<dbReference type="CDD" id="cd12877">
    <property type="entry name" value="SPRY1_RyR"/>
    <property type="match status" value="1"/>
</dbReference>
<proteinExistence type="predicted"/>
<dbReference type="InterPro" id="IPR001870">
    <property type="entry name" value="B30.2/SPRY"/>
</dbReference>
<keyword evidence="2" id="KW-0107">Calcium channel</keyword>
<dbReference type="Gene3D" id="1.10.490.160">
    <property type="match status" value="1"/>
</dbReference>
<dbReference type="GO" id="GO:0005219">
    <property type="term" value="F:ryanodine-sensitive calcium-release channel activity"/>
    <property type="evidence" value="ECO:0007669"/>
    <property type="project" value="InterPro"/>
</dbReference>
<evidence type="ECO:0000259" key="3">
    <source>
        <dbReference type="PROSITE" id="PS50188"/>
    </source>
</evidence>
<dbReference type="Proteomes" id="UP000887578">
    <property type="component" value="Unplaced"/>
</dbReference>
<keyword evidence="4" id="KW-1185">Reference proteome</keyword>
<dbReference type="FunFam" id="1.10.490.160:FF:000003">
    <property type="entry name" value="Ryanodine receptor, isoform E"/>
    <property type="match status" value="1"/>
</dbReference>
<organism evidence="4 5">
    <name type="scientific">Panagrolaimus davidi</name>
    <dbReference type="NCBI Taxonomy" id="227884"/>
    <lineage>
        <taxon>Eukaryota</taxon>
        <taxon>Metazoa</taxon>
        <taxon>Ecdysozoa</taxon>
        <taxon>Nematoda</taxon>
        <taxon>Chromadorea</taxon>
        <taxon>Rhabditida</taxon>
        <taxon>Tylenchina</taxon>
        <taxon>Panagrolaimomorpha</taxon>
        <taxon>Panagrolaimoidea</taxon>
        <taxon>Panagrolaimidae</taxon>
        <taxon>Panagrolaimus</taxon>
    </lineage>
</organism>
<dbReference type="Pfam" id="PF02026">
    <property type="entry name" value="RyR"/>
    <property type="match status" value="2"/>
</dbReference>
<dbReference type="Gene3D" id="2.60.120.920">
    <property type="match status" value="2"/>
</dbReference>
<name>A0A914P739_9BILA</name>
<dbReference type="GO" id="GO:0034704">
    <property type="term" value="C:calcium channel complex"/>
    <property type="evidence" value="ECO:0007669"/>
    <property type="project" value="TreeGrafter"/>
</dbReference>
<dbReference type="InterPro" id="IPR003877">
    <property type="entry name" value="SPRY_dom"/>
</dbReference>
<dbReference type="InterPro" id="IPR003032">
    <property type="entry name" value="Ryanodine_rcpt"/>
</dbReference>
<feature type="domain" description="B30.2/SPRY" evidence="3">
    <location>
        <begin position="1"/>
        <end position="150"/>
    </location>
</feature>
<dbReference type="InterPro" id="IPR035764">
    <property type="entry name" value="SPRY2_RyR"/>
</dbReference>